<evidence type="ECO:0000256" key="2">
    <source>
        <dbReference type="ARBA" id="ARBA00007399"/>
    </source>
</evidence>
<reference evidence="9 10" key="1">
    <citation type="submission" date="2023-07" db="EMBL/GenBank/DDBJ databases">
        <title>Functional and genomic diversity of the sorghum phyllosphere microbiome.</title>
        <authorList>
            <person name="Shade A."/>
        </authorList>
    </citation>
    <scope>NUCLEOTIDE SEQUENCE [LARGE SCALE GENOMIC DNA]</scope>
    <source>
        <strain evidence="9 10">SORGH_AS_0887</strain>
    </source>
</reference>
<keyword evidence="4" id="KW-0574">Periplasm</keyword>
<evidence type="ECO:0000259" key="8">
    <source>
        <dbReference type="Pfam" id="PF02753"/>
    </source>
</evidence>
<dbReference type="SUPFAM" id="SSF49584">
    <property type="entry name" value="Periplasmic chaperone C-domain"/>
    <property type="match status" value="1"/>
</dbReference>
<dbReference type="PANTHER" id="PTHR30251:SF25">
    <property type="entry name" value="FIMBRIAE CHAPARONE"/>
    <property type="match status" value="1"/>
</dbReference>
<evidence type="ECO:0000256" key="1">
    <source>
        <dbReference type="ARBA" id="ARBA00004418"/>
    </source>
</evidence>
<evidence type="ECO:0000256" key="6">
    <source>
        <dbReference type="SAM" id="SignalP"/>
    </source>
</evidence>
<dbReference type="InterPro" id="IPR036316">
    <property type="entry name" value="Pili_assmbl_chap_C_dom_sf"/>
</dbReference>
<dbReference type="RefSeq" id="WP_004930713.1">
    <property type="nucleotide sequence ID" value="NZ_BCMA01000008.1"/>
</dbReference>
<evidence type="ECO:0000313" key="9">
    <source>
        <dbReference type="EMBL" id="MDQ1209309.1"/>
    </source>
</evidence>
<comment type="caution">
    <text evidence="9">The sequence shown here is derived from an EMBL/GenBank/DDBJ whole genome shotgun (WGS) entry which is preliminary data.</text>
</comment>
<dbReference type="InterPro" id="IPR013783">
    <property type="entry name" value="Ig-like_fold"/>
</dbReference>
<comment type="subcellular location">
    <subcellularLocation>
        <location evidence="1">Periplasm</location>
    </subcellularLocation>
</comment>
<dbReference type="GeneID" id="45232642"/>
<evidence type="ECO:0000256" key="4">
    <source>
        <dbReference type="ARBA" id="ARBA00022764"/>
    </source>
</evidence>
<dbReference type="PANTHER" id="PTHR30251">
    <property type="entry name" value="PILUS ASSEMBLY CHAPERONE"/>
    <property type="match status" value="1"/>
</dbReference>
<evidence type="ECO:0000313" key="10">
    <source>
        <dbReference type="Proteomes" id="UP001233360"/>
    </source>
</evidence>
<evidence type="ECO:0000259" key="7">
    <source>
        <dbReference type="Pfam" id="PF00345"/>
    </source>
</evidence>
<dbReference type="InterPro" id="IPR016147">
    <property type="entry name" value="Pili_assmbl_chaperone_N"/>
</dbReference>
<dbReference type="InterPro" id="IPR001829">
    <property type="entry name" value="Pili_assmbl_chaperone_bac"/>
</dbReference>
<dbReference type="EMBL" id="JAUTBK010000002">
    <property type="protein sequence ID" value="MDQ1209309.1"/>
    <property type="molecule type" value="Genomic_DNA"/>
</dbReference>
<feature type="chain" id="PRO_5046235065" evidence="6">
    <location>
        <begin position="26"/>
        <end position="250"/>
    </location>
</feature>
<dbReference type="InterPro" id="IPR050643">
    <property type="entry name" value="Periplasmic_pilus_chap"/>
</dbReference>
<dbReference type="Gene3D" id="2.60.40.10">
    <property type="entry name" value="Immunoglobulins"/>
    <property type="match status" value="2"/>
</dbReference>
<dbReference type="Proteomes" id="UP001233360">
    <property type="component" value="Unassembled WGS sequence"/>
</dbReference>
<feature type="domain" description="Pili assembly chaperone C-terminal" evidence="8">
    <location>
        <begin position="175"/>
        <end position="239"/>
    </location>
</feature>
<protein>
    <submittedName>
        <fullName evidence="9">Fimbrial chaperone protein</fullName>
    </submittedName>
</protein>
<keyword evidence="10" id="KW-1185">Reference proteome</keyword>
<dbReference type="InterPro" id="IPR008962">
    <property type="entry name" value="PapD-like_sf"/>
</dbReference>
<name>A0ABU0UXN6_ACIBI</name>
<organism evidence="9 10">
    <name type="scientific">Acinetobacter baylyi</name>
    <dbReference type="NCBI Taxonomy" id="202950"/>
    <lineage>
        <taxon>Bacteria</taxon>
        <taxon>Pseudomonadati</taxon>
        <taxon>Pseudomonadota</taxon>
        <taxon>Gammaproteobacteria</taxon>
        <taxon>Moraxellales</taxon>
        <taxon>Moraxellaceae</taxon>
        <taxon>Acinetobacter</taxon>
    </lineage>
</organism>
<dbReference type="Pfam" id="PF02753">
    <property type="entry name" value="PapD_C"/>
    <property type="match status" value="1"/>
</dbReference>
<keyword evidence="3 6" id="KW-0732">Signal</keyword>
<feature type="domain" description="Pili assembly chaperone N-terminal" evidence="7">
    <location>
        <begin position="27"/>
        <end position="149"/>
    </location>
</feature>
<dbReference type="InterPro" id="IPR016148">
    <property type="entry name" value="Pili_assmbl_chaperone_C"/>
</dbReference>
<dbReference type="PRINTS" id="PR00969">
    <property type="entry name" value="CHAPERONPILI"/>
</dbReference>
<evidence type="ECO:0000256" key="3">
    <source>
        <dbReference type="ARBA" id="ARBA00022729"/>
    </source>
</evidence>
<sequence length="250" mass="28452">MKKASKFWSSVLMMYCMGSTSIVHSNVVMTGTRVIYPAEQKEKTLQFSNNADQSYLVQIWLDKDNPQSTPETADAPFLINPQVFRINPKRGQMVRMVYTGDAILPADRESVFYLNFKQIPALEKNKLDQNMLVLLVKSRIKVFYRPKTIIGPPEDSFKTLTYSLVKDQHLTWLEVNNPSGYYVTATQATVKDNVLQAKAIDVGMIPPKSTARWKLDQSLVQEVGTEVTLRLVNDYGAYVNQLIQPQQHSN</sequence>
<proteinExistence type="inferred from homology"/>
<evidence type="ECO:0000256" key="5">
    <source>
        <dbReference type="ARBA" id="ARBA00023186"/>
    </source>
</evidence>
<dbReference type="Pfam" id="PF00345">
    <property type="entry name" value="PapD_N"/>
    <property type="match status" value="1"/>
</dbReference>
<comment type="similarity">
    <text evidence="2">Belongs to the periplasmic pilus chaperone family.</text>
</comment>
<keyword evidence="5" id="KW-0143">Chaperone</keyword>
<feature type="signal peptide" evidence="6">
    <location>
        <begin position="1"/>
        <end position="25"/>
    </location>
</feature>
<gene>
    <name evidence="9" type="ORF">QE380_002232</name>
</gene>
<dbReference type="SUPFAM" id="SSF49354">
    <property type="entry name" value="PapD-like"/>
    <property type="match status" value="1"/>
</dbReference>
<accession>A0ABU0UXN6</accession>